<feature type="binding site" evidence="9">
    <location>
        <position position="99"/>
    </location>
    <ligand>
        <name>FMN</name>
        <dbReference type="ChEBI" id="CHEBI:58210"/>
    </ligand>
</feature>
<evidence type="ECO:0000256" key="3">
    <source>
        <dbReference type="ARBA" id="ARBA00008008"/>
    </source>
</evidence>
<dbReference type="PROSITE" id="PS00912">
    <property type="entry name" value="DHODEHASE_2"/>
    <property type="match status" value="1"/>
</dbReference>
<feature type="binding site" evidence="9">
    <location>
        <begin position="265"/>
        <end position="266"/>
    </location>
    <ligand>
        <name>FMN</name>
        <dbReference type="ChEBI" id="CHEBI:58210"/>
    </ligand>
</feature>
<evidence type="ECO:0000256" key="9">
    <source>
        <dbReference type="HAMAP-Rule" id="MF_00224"/>
    </source>
</evidence>
<keyword evidence="7 9" id="KW-0665">Pyrimidine biosynthesis</keyword>
<dbReference type="InterPro" id="IPR001295">
    <property type="entry name" value="Dihydroorotate_DH_CS"/>
</dbReference>
<feature type="binding site" evidence="9">
    <location>
        <begin position="243"/>
        <end position="244"/>
    </location>
    <ligand>
        <name>FMN</name>
        <dbReference type="ChEBI" id="CHEBI:58210"/>
    </ligand>
</feature>
<name>A0AAW6U6B6_9MOLU</name>
<feature type="domain" description="Dihydroorotate dehydrogenase catalytic" evidence="10">
    <location>
        <begin position="4"/>
        <end position="286"/>
    </location>
</feature>
<dbReference type="EMBL" id="JASCXW010000001">
    <property type="protein sequence ID" value="MDI6452114.1"/>
    <property type="molecule type" value="Genomic_DNA"/>
</dbReference>
<evidence type="ECO:0000256" key="6">
    <source>
        <dbReference type="ARBA" id="ARBA00022643"/>
    </source>
</evidence>
<keyword evidence="5 9" id="KW-0285">Flavoprotein</keyword>
<dbReference type="EC" id="1.3.-.-" evidence="9"/>
<feature type="binding site" evidence="9">
    <location>
        <begin position="192"/>
        <end position="193"/>
    </location>
    <ligand>
        <name>substrate</name>
    </ligand>
</feature>
<feature type="binding site" evidence="9">
    <location>
        <position position="45"/>
    </location>
    <ligand>
        <name>substrate</name>
    </ligand>
</feature>
<evidence type="ECO:0000313" key="11">
    <source>
        <dbReference type="EMBL" id="MDI6452114.1"/>
    </source>
</evidence>
<feature type="binding site" evidence="9">
    <location>
        <begin position="45"/>
        <end position="46"/>
    </location>
    <ligand>
        <name>FMN</name>
        <dbReference type="ChEBI" id="CHEBI:58210"/>
    </ligand>
</feature>
<dbReference type="GO" id="GO:0005737">
    <property type="term" value="C:cytoplasm"/>
    <property type="evidence" value="ECO:0007669"/>
    <property type="project" value="UniProtKB-SubCell"/>
</dbReference>
<evidence type="ECO:0000256" key="1">
    <source>
        <dbReference type="ARBA" id="ARBA00004496"/>
    </source>
</evidence>
<feature type="binding site" evidence="9">
    <location>
        <position position="191"/>
    </location>
    <ligand>
        <name>FMN</name>
        <dbReference type="ChEBI" id="CHEBI:58210"/>
    </ligand>
</feature>
<comment type="cofactor">
    <cofactor evidence="9">
        <name>FMN</name>
        <dbReference type="ChEBI" id="CHEBI:58210"/>
    </cofactor>
    <text evidence="9">Binds 1 FMN per subunit.</text>
</comment>
<comment type="caution">
    <text evidence="11">The sequence shown here is derived from an EMBL/GenBank/DDBJ whole genome shotgun (WGS) entry which is preliminary data.</text>
</comment>
<dbReference type="PROSITE" id="PS00911">
    <property type="entry name" value="DHODEHASE_1"/>
    <property type="match status" value="1"/>
</dbReference>
<reference evidence="11" key="1">
    <citation type="submission" date="2023-05" db="EMBL/GenBank/DDBJ databases">
        <title>Mariniplasma microaerophilum sp. nov., a novel anaerobic mollicute isolated from terrestrial mud volcano, Taman Peninsula, Russia.</title>
        <authorList>
            <person name="Khomyakova M.A."/>
            <person name="Merkel A.Y."/>
            <person name="Slobodkin A.I."/>
        </authorList>
    </citation>
    <scope>NUCLEOTIDE SEQUENCE</scope>
    <source>
        <strain evidence="11">M4Ah</strain>
    </source>
</reference>
<comment type="catalytic activity">
    <reaction evidence="9">
        <text>(S)-dihydroorotate + A = orotate + AH2</text>
        <dbReference type="Rhea" id="RHEA:18073"/>
        <dbReference type="ChEBI" id="CHEBI:13193"/>
        <dbReference type="ChEBI" id="CHEBI:17499"/>
        <dbReference type="ChEBI" id="CHEBI:30839"/>
        <dbReference type="ChEBI" id="CHEBI:30864"/>
    </reaction>
</comment>
<feature type="binding site" evidence="9">
    <location>
        <position position="127"/>
    </location>
    <ligand>
        <name>FMN</name>
        <dbReference type="ChEBI" id="CHEBI:58210"/>
    </ligand>
</feature>
<keyword evidence="6 9" id="KW-0288">FMN</keyword>
<dbReference type="InterPro" id="IPR033888">
    <property type="entry name" value="DHOD_1B"/>
</dbReference>
<dbReference type="PANTHER" id="PTHR48109:SF1">
    <property type="entry name" value="DIHYDROOROTATE DEHYDROGENASE (FUMARATE)"/>
    <property type="match status" value="1"/>
</dbReference>
<evidence type="ECO:0000256" key="2">
    <source>
        <dbReference type="ARBA" id="ARBA00004725"/>
    </source>
</evidence>
<dbReference type="GO" id="GO:0006207">
    <property type="term" value="P:'de novo' pyrimidine nucleobase biosynthetic process"/>
    <property type="evidence" value="ECO:0007669"/>
    <property type="project" value="InterPro"/>
</dbReference>
<evidence type="ECO:0000256" key="5">
    <source>
        <dbReference type="ARBA" id="ARBA00022630"/>
    </source>
</evidence>
<proteinExistence type="inferred from homology"/>
<comment type="pathway">
    <text evidence="2 9">Pyrimidine metabolism; UMP biosynthesis via de novo pathway.</text>
</comment>
<keyword evidence="12" id="KW-1185">Reference proteome</keyword>
<dbReference type="InterPro" id="IPR049622">
    <property type="entry name" value="Dihydroorotate_DH_I"/>
</dbReference>
<dbReference type="InterPro" id="IPR050074">
    <property type="entry name" value="DHO_dehydrogenase"/>
</dbReference>
<feature type="binding site" evidence="9">
    <location>
        <begin position="69"/>
        <end position="73"/>
    </location>
    <ligand>
        <name>substrate</name>
    </ligand>
</feature>
<dbReference type="AlphaFoldDB" id="A0AAW6U6B6"/>
<dbReference type="PIRSF" id="PIRSF000164">
    <property type="entry name" value="DHO_oxidase"/>
    <property type="match status" value="1"/>
</dbReference>
<dbReference type="NCBIfam" id="TIGR01037">
    <property type="entry name" value="pyrD_sub1_fam"/>
    <property type="match status" value="1"/>
</dbReference>
<comment type="subcellular location">
    <subcellularLocation>
        <location evidence="1 9">Cytoplasm</location>
    </subcellularLocation>
</comment>
<evidence type="ECO:0000256" key="7">
    <source>
        <dbReference type="ARBA" id="ARBA00022975"/>
    </source>
</evidence>
<dbReference type="CDD" id="cd04740">
    <property type="entry name" value="DHOD_1B_like"/>
    <property type="match status" value="1"/>
</dbReference>
<feature type="binding site" evidence="9">
    <location>
        <position position="127"/>
    </location>
    <ligand>
        <name>substrate</name>
    </ligand>
</feature>
<keyword evidence="4 9" id="KW-0963">Cytoplasm</keyword>
<dbReference type="HAMAP" id="MF_00224">
    <property type="entry name" value="DHO_dh_type1"/>
    <property type="match status" value="1"/>
</dbReference>
<dbReference type="FunFam" id="3.20.20.70:FF:000027">
    <property type="entry name" value="Dihydropyrimidine dehydrogenase [NADP(+)]"/>
    <property type="match status" value="1"/>
</dbReference>
<dbReference type="InterPro" id="IPR013785">
    <property type="entry name" value="Aldolase_TIM"/>
</dbReference>
<dbReference type="SUPFAM" id="SSF51395">
    <property type="entry name" value="FMN-linked oxidoreductases"/>
    <property type="match status" value="1"/>
</dbReference>
<feature type="binding site" evidence="9">
    <location>
        <position position="21"/>
    </location>
    <ligand>
        <name>FMN</name>
        <dbReference type="ChEBI" id="CHEBI:58210"/>
    </ligand>
</feature>
<dbReference type="InterPro" id="IPR012135">
    <property type="entry name" value="Dihydroorotate_DH_1_2"/>
</dbReference>
<evidence type="ECO:0000259" key="10">
    <source>
        <dbReference type="Pfam" id="PF01180"/>
    </source>
</evidence>
<evidence type="ECO:0000313" key="12">
    <source>
        <dbReference type="Proteomes" id="UP001431532"/>
    </source>
</evidence>
<dbReference type="PANTHER" id="PTHR48109">
    <property type="entry name" value="DIHYDROOROTATE DEHYDROGENASE (QUINONE), MITOCHONDRIAL-RELATED"/>
    <property type="match status" value="1"/>
</dbReference>
<comment type="function">
    <text evidence="9">Catalyzes the conversion of dihydroorotate to orotate.</text>
</comment>
<feature type="binding site" evidence="9">
    <location>
        <position position="165"/>
    </location>
    <ligand>
        <name>FMN</name>
        <dbReference type="ChEBI" id="CHEBI:58210"/>
    </ligand>
</feature>
<dbReference type="InterPro" id="IPR024920">
    <property type="entry name" value="Dihydroorotate_DH_1"/>
</dbReference>
<dbReference type="InterPro" id="IPR005720">
    <property type="entry name" value="Dihydroorotate_DH_cat"/>
</dbReference>
<sequence>MERLKTKLPGMSLDNPIMPASGTFGFGFDYVDYYDLNILGSIITKAVTGNQRFGNPTPRIAEVSSGMLNAIGLQNLGAQKSLNEFAKLNEIYHKKVIANVAGSSIQEYVDVIKQLNHVENIGAYEINISCPNVKEGGIAFGSRIDLAEEVTRACKNASTKPVYIKLSPNVTDIVAIAKAVEKAGADAISLINTVVGMKIDVKTRKPVLSNLVGGLSGPAIKPIAIRMVYQVYQAVKIPIIGMGGIQDAKDVLEFLLAGASAVCVGTANLIDPKRCHTIINDLEKTLDEYGFETIASCIGAAHEKRNHSM</sequence>
<dbReference type="GO" id="GO:0004152">
    <property type="term" value="F:dihydroorotate dehydrogenase activity"/>
    <property type="evidence" value="ECO:0007669"/>
    <property type="project" value="UniProtKB-UniRule"/>
</dbReference>
<dbReference type="Gene3D" id="3.20.20.70">
    <property type="entry name" value="Aldolase class I"/>
    <property type="match status" value="1"/>
</dbReference>
<dbReference type="NCBIfam" id="NF005574">
    <property type="entry name" value="PRK07259.1"/>
    <property type="match status" value="1"/>
</dbReference>
<evidence type="ECO:0000256" key="4">
    <source>
        <dbReference type="ARBA" id="ARBA00022490"/>
    </source>
</evidence>
<dbReference type="Pfam" id="PF01180">
    <property type="entry name" value="DHO_dh"/>
    <property type="match status" value="1"/>
</dbReference>
<organism evidence="11 12">
    <name type="scientific">Peloplasma aerotolerans</name>
    <dbReference type="NCBI Taxonomy" id="3044389"/>
    <lineage>
        <taxon>Bacteria</taxon>
        <taxon>Bacillati</taxon>
        <taxon>Mycoplasmatota</taxon>
        <taxon>Mollicutes</taxon>
        <taxon>Acholeplasmatales</taxon>
        <taxon>Acholeplasmataceae</taxon>
        <taxon>Peloplasma</taxon>
    </lineage>
</organism>
<protein>
    <recommendedName>
        <fullName evidence="9">Dihydroorotate dehydrogenase</fullName>
        <shortName evidence="9">DHOD</shortName>
        <shortName evidence="9">DHODase</shortName>
        <shortName evidence="9">DHOdehase</shortName>
        <ecNumber evidence="9">1.3.-.-</ecNumber>
    </recommendedName>
</protein>
<feature type="binding site" evidence="9">
    <location>
        <position position="217"/>
    </location>
    <ligand>
        <name>FMN</name>
        <dbReference type="ChEBI" id="CHEBI:58210"/>
    </ligand>
</feature>
<evidence type="ECO:0000256" key="8">
    <source>
        <dbReference type="ARBA" id="ARBA00023002"/>
    </source>
</evidence>
<accession>A0AAW6U6B6</accession>
<dbReference type="RefSeq" id="WP_282838521.1">
    <property type="nucleotide sequence ID" value="NZ_JASCXW010000001.1"/>
</dbReference>
<dbReference type="GO" id="GO:0044205">
    <property type="term" value="P:'de novo' UMP biosynthetic process"/>
    <property type="evidence" value="ECO:0007669"/>
    <property type="project" value="UniProtKB-UniRule"/>
</dbReference>
<feature type="active site" description="Nucleophile" evidence="9">
    <location>
        <position position="130"/>
    </location>
</feature>
<gene>
    <name evidence="9" type="primary">pyrD</name>
    <name evidence="11" type="ORF">QJ521_00935</name>
</gene>
<comment type="similarity">
    <text evidence="3 9">Belongs to the dihydroorotate dehydrogenase family. Type 1 subfamily.</text>
</comment>
<dbReference type="Proteomes" id="UP001431532">
    <property type="component" value="Unassembled WGS sequence"/>
</dbReference>
<keyword evidence="8 9" id="KW-0560">Oxidoreductase</keyword>